<name>A0ABN9WTR6_9DINO</name>
<dbReference type="Proteomes" id="UP001189429">
    <property type="component" value="Unassembled WGS sequence"/>
</dbReference>
<feature type="non-terminal residue" evidence="1">
    <location>
        <position position="1"/>
    </location>
</feature>
<proteinExistence type="predicted"/>
<keyword evidence="2" id="KW-1185">Reference proteome</keyword>
<organism evidence="1 2">
    <name type="scientific">Prorocentrum cordatum</name>
    <dbReference type="NCBI Taxonomy" id="2364126"/>
    <lineage>
        <taxon>Eukaryota</taxon>
        <taxon>Sar</taxon>
        <taxon>Alveolata</taxon>
        <taxon>Dinophyceae</taxon>
        <taxon>Prorocentrales</taxon>
        <taxon>Prorocentraceae</taxon>
        <taxon>Prorocentrum</taxon>
    </lineage>
</organism>
<accession>A0ABN9WTR6</accession>
<sequence>ALLQAALEAASPPVSFSAGQRGPNGHQPLAPRLQALLEAALEAASRPVPCSARLRGPNGHRPLAPRLQALLEAALEAASLLVPFSVRLKGPQAHRAPAPRMQALLEAELAALRRAALEAPAPLLQALLQAALEAASLAWAPPRPLIHSALPRGVEGYQTPLKLEELIGERRPPKSDFLAIASVDGDTWGDARSVLEWSAAQGQRFDIVFIRETRFFDARQWCLGQALHLASGTPRRTGADRMAVSSGVALAIGSHMGENLDILAALAEVLGQFPDPYVVGADWNAAPEDLATLSLVDEVGGIIGQPGAPTCGESEYHVFVCSRALARSVEAAVAHAGTPAGSRVQAAEADSGACRAEQPADEWGWGRAELLQPLGNLEVACGRWVGLAEQHLIRVRGIE</sequence>
<reference evidence="1" key="1">
    <citation type="submission" date="2023-10" db="EMBL/GenBank/DDBJ databases">
        <authorList>
            <person name="Chen Y."/>
            <person name="Shah S."/>
            <person name="Dougan E. K."/>
            <person name="Thang M."/>
            <person name="Chan C."/>
        </authorList>
    </citation>
    <scope>NUCLEOTIDE SEQUENCE [LARGE SCALE GENOMIC DNA]</scope>
</reference>
<evidence type="ECO:0000313" key="2">
    <source>
        <dbReference type="Proteomes" id="UP001189429"/>
    </source>
</evidence>
<feature type="non-terminal residue" evidence="1">
    <location>
        <position position="399"/>
    </location>
</feature>
<comment type="caution">
    <text evidence="1">The sequence shown here is derived from an EMBL/GenBank/DDBJ whole genome shotgun (WGS) entry which is preliminary data.</text>
</comment>
<gene>
    <name evidence="1" type="ORF">PCOR1329_LOCUS70454</name>
</gene>
<protein>
    <submittedName>
        <fullName evidence="1">Uncharacterized protein</fullName>
    </submittedName>
</protein>
<evidence type="ECO:0000313" key="1">
    <source>
        <dbReference type="EMBL" id="CAK0890155.1"/>
    </source>
</evidence>
<dbReference type="EMBL" id="CAUYUJ010019306">
    <property type="protein sequence ID" value="CAK0890155.1"/>
    <property type="molecule type" value="Genomic_DNA"/>
</dbReference>